<proteinExistence type="predicted"/>
<keyword evidence="1" id="KW-0472">Membrane</keyword>
<keyword evidence="3" id="KW-1185">Reference proteome</keyword>
<comment type="caution">
    <text evidence="2">The sequence shown here is derived from an EMBL/GenBank/DDBJ whole genome shotgun (WGS) entry which is preliminary data.</text>
</comment>
<name>A0A058ZN01_9RHOB</name>
<dbReference type="RefSeq" id="WP_051597985.1">
    <property type="nucleotide sequence ID" value="NZ_AQQY01000003.1"/>
</dbReference>
<keyword evidence="1" id="KW-1133">Transmembrane helix</keyword>
<feature type="transmembrane region" description="Helical" evidence="1">
    <location>
        <begin position="7"/>
        <end position="27"/>
    </location>
</feature>
<accession>A0A058ZN01</accession>
<reference evidence="2 3" key="1">
    <citation type="submission" date="2013-04" db="EMBL/GenBank/DDBJ databases">
        <title>Shimia sp. 22II-S11-Z10 Genome Sequencing.</title>
        <authorList>
            <person name="Lai Q."/>
            <person name="Li G."/>
            <person name="Shao Z."/>
        </authorList>
    </citation>
    <scope>NUCLEOTIDE SEQUENCE [LARGE SCALE GENOMIC DNA]</scope>
    <source>
        <strain evidence="3">22II-S11-Z10</strain>
    </source>
</reference>
<feature type="transmembrane region" description="Helical" evidence="1">
    <location>
        <begin position="89"/>
        <end position="107"/>
    </location>
</feature>
<evidence type="ECO:0000313" key="2">
    <source>
        <dbReference type="EMBL" id="KCV82562.1"/>
    </source>
</evidence>
<dbReference type="STRING" id="1461693.ATO10_06456"/>
<protein>
    <recommendedName>
        <fullName evidence="4">Polyketide cyclase/dehydrase</fullName>
    </recommendedName>
</protein>
<dbReference type="OrthoDB" id="315686at2"/>
<feature type="transmembrane region" description="Helical" evidence="1">
    <location>
        <begin position="119"/>
        <end position="138"/>
    </location>
</feature>
<dbReference type="Gene3D" id="3.30.530.20">
    <property type="match status" value="1"/>
</dbReference>
<dbReference type="AlphaFoldDB" id="A0A058ZN01"/>
<evidence type="ECO:0000313" key="3">
    <source>
        <dbReference type="Proteomes" id="UP000024836"/>
    </source>
</evidence>
<gene>
    <name evidence="2" type="ORF">ATO10_06456</name>
</gene>
<dbReference type="InterPro" id="IPR023393">
    <property type="entry name" value="START-like_dom_sf"/>
</dbReference>
<organism evidence="2 3">
    <name type="scientific">Actibacterium atlanticum</name>
    <dbReference type="NCBI Taxonomy" id="1461693"/>
    <lineage>
        <taxon>Bacteria</taxon>
        <taxon>Pseudomonadati</taxon>
        <taxon>Pseudomonadota</taxon>
        <taxon>Alphaproteobacteria</taxon>
        <taxon>Rhodobacterales</taxon>
        <taxon>Roseobacteraceae</taxon>
        <taxon>Actibacterium</taxon>
    </lineage>
</organism>
<dbReference type="Proteomes" id="UP000024836">
    <property type="component" value="Unassembled WGS sequence"/>
</dbReference>
<keyword evidence="1" id="KW-0812">Transmembrane</keyword>
<dbReference type="eggNOG" id="ENOG502ZK8N">
    <property type="taxonomic scope" value="Bacteria"/>
</dbReference>
<feature type="transmembrane region" description="Helical" evidence="1">
    <location>
        <begin position="33"/>
        <end position="52"/>
    </location>
</feature>
<dbReference type="SUPFAM" id="SSF55961">
    <property type="entry name" value="Bet v1-like"/>
    <property type="match status" value="1"/>
</dbReference>
<evidence type="ECO:0008006" key="4">
    <source>
        <dbReference type="Google" id="ProtNLM"/>
    </source>
</evidence>
<sequence length="316" mass="34920">MSRQVLVRLGIVTLYGLIQYAISFFMFDHPAATISAVALYGIGLGLACQLVFDWKLLLPLRTVIERTVVAILVVSALLILLRFETLICVVIALPFAAGLATFGIALTRAILKALDPTHLNVSILIVLPMVLPVFDWALPTKTELVRVSNSIVVDAPASDIRRLAENVAPITQMERPWTVTHDLLRAPRPVSAQTIDGVRYATWTNGVHFEEHLLNGPDLAWRFVFPDPDALKAVDTRISPTGPEVSLIEGRYSFEPLGSSRTRVTLTTTYQLATPINAYLKPWGKLFLGDFHVAVLTTIADRAEARHKVVMRDPPQ</sequence>
<evidence type="ECO:0000256" key="1">
    <source>
        <dbReference type="SAM" id="Phobius"/>
    </source>
</evidence>
<feature type="transmembrane region" description="Helical" evidence="1">
    <location>
        <begin position="64"/>
        <end position="83"/>
    </location>
</feature>
<dbReference type="EMBL" id="AQQY01000003">
    <property type="protein sequence ID" value="KCV82562.1"/>
    <property type="molecule type" value="Genomic_DNA"/>
</dbReference>